<accession>W9I069</accession>
<dbReference type="HOGENOM" id="CLU_2171140_0_0_1"/>
<sequence length="110" mass="12548">MLPRNLLRISTMPRLHSPKPFFSCRHLSGRVLTRGSRRQSAALLRSTMTQSDSWRHCASASPGKASGVRMIDMQAVFQGQRIAYAVLCMSWASWLGRLWQFAPRLRSCRL</sequence>
<organism evidence="1 2">
    <name type="scientific">Fusarium oxysporum NRRL 32931</name>
    <dbReference type="NCBI Taxonomy" id="660029"/>
    <lineage>
        <taxon>Eukaryota</taxon>
        <taxon>Fungi</taxon>
        <taxon>Dikarya</taxon>
        <taxon>Ascomycota</taxon>
        <taxon>Pezizomycotina</taxon>
        <taxon>Sordariomycetes</taxon>
        <taxon>Hypocreomycetidae</taxon>
        <taxon>Hypocreales</taxon>
        <taxon>Nectriaceae</taxon>
        <taxon>Fusarium</taxon>
        <taxon>Fusarium oxysporum species complex</taxon>
    </lineage>
</organism>
<gene>
    <name evidence="1" type="ORF">FOYG_09525</name>
</gene>
<protein>
    <submittedName>
        <fullName evidence="1">Uncharacterized protein</fullName>
    </submittedName>
</protein>
<dbReference type="EMBL" id="JH717844">
    <property type="protein sequence ID" value="EWY88253.1"/>
    <property type="molecule type" value="Genomic_DNA"/>
</dbReference>
<reference evidence="1 2" key="1">
    <citation type="submission" date="2011-06" db="EMBL/GenBank/DDBJ databases">
        <title>The Genome Sequence of Fusarium oxysporum FOSC 3-a.</title>
        <authorList>
            <consortium name="The Broad Institute Genome Sequencing Platform"/>
            <person name="Ma L.-J."/>
            <person name="Gale L.R."/>
            <person name="Schwartz D.C."/>
            <person name="Zhou S."/>
            <person name="Corby-Kistler H."/>
            <person name="Young S.K."/>
            <person name="Zeng Q."/>
            <person name="Gargeya S."/>
            <person name="Fitzgerald M."/>
            <person name="Haas B."/>
            <person name="Abouelleil A."/>
            <person name="Alvarado L."/>
            <person name="Arachchi H.M."/>
            <person name="Berlin A."/>
            <person name="Brown A."/>
            <person name="Chapman S.B."/>
            <person name="Chen Z."/>
            <person name="Dunbar C."/>
            <person name="Freedman E."/>
            <person name="Gearin G."/>
            <person name="Gellesch M."/>
            <person name="Goldberg J."/>
            <person name="Griggs A."/>
            <person name="Gujja S."/>
            <person name="Heiman D."/>
            <person name="Howarth C."/>
            <person name="Larson L."/>
            <person name="Lui A."/>
            <person name="MacDonald P.J.P."/>
            <person name="Mehta T."/>
            <person name="Montmayeur A."/>
            <person name="Murphy C."/>
            <person name="Neiman D."/>
            <person name="Pearson M."/>
            <person name="Priest M."/>
            <person name="Roberts A."/>
            <person name="Saif S."/>
            <person name="Shea T."/>
            <person name="Shenoy N."/>
            <person name="Sisk P."/>
            <person name="Stolte C."/>
            <person name="Sykes S."/>
            <person name="Wortman J."/>
            <person name="Nusbaum C."/>
            <person name="Birren B."/>
        </authorList>
    </citation>
    <scope>NUCLEOTIDE SEQUENCE [LARGE SCALE GENOMIC DNA]</scope>
    <source>
        <strain evidence="2">FOSC 3-a</strain>
    </source>
</reference>
<name>W9I069_FUSOX</name>
<dbReference type="Proteomes" id="UP000030753">
    <property type="component" value="Unassembled WGS sequence"/>
</dbReference>
<dbReference type="AlphaFoldDB" id="W9I069"/>
<evidence type="ECO:0000313" key="1">
    <source>
        <dbReference type="EMBL" id="EWY88253.1"/>
    </source>
</evidence>
<evidence type="ECO:0000313" key="2">
    <source>
        <dbReference type="Proteomes" id="UP000030753"/>
    </source>
</evidence>
<proteinExistence type="predicted"/>